<dbReference type="RefSeq" id="WP_283717075.1">
    <property type="nucleotide sequence ID" value="NZ_JASJND010000007.1"/>
</dbReference>
<comment type="caution">
    <text evidence="1">The sequence shown here is derived from an EMBL/GenBank/DDBJ whole genome shotgun (WGS) entry which is preliminary data.</text>
</comment>
<accession>A0ABT6ZIF2</accession>
<evidence type="ECO:0000313" key="2">
    <source>
        <dbReference type="Proteomes" id="UP001321481"/>
    </source>
</evidence>
<dbReference type="Proteomes" id="UP001321481">
    <property type="component" value="Unassembled WGS sequence"/>
</dbReference>
<protein>
    <submittedName>
        <fullName evidence="1">Uncharacterized protein</fullName>
    </submittedName>
</protein>
<organism evidence="1 2">
    <name type="scientific">Microbacterium dauci</name>
    <dbReference type="NCBI Taxonomy" id="3048008"/>
    <lineage>
        <taxon>Bacteria</taxon>
        <taxon>Bacillati</taxon>
        <taxon>Actinomycetota</taxon>
        <taxon>Actinomycetes</taxon>
        <taxon>Micrococcales</taxon>
        <taxon>Microbacteriaceae</taxon>
        <taxon>Microbacterium</taxon>
    </lineage>
</organism>
<gene>
    <name evidence="1" type="ORF">QNI14_13170</name>
</gene>
<keyword evidence="2" id="KW-1185">Reference proteome</keyword>
<proteinExistence type="predicted"/>
<dbReference type="EMBL" id="JASJND010000007">
    <property type="protein sequence ID" value="MDJ1115397.1"/>
    <property type="molecule type" value="Genomic_DNA"/>
</dbReference>
<reference evidence="1 2" key="1">
    <citation type="submission" date="2023-05" db="EMBL/GenBank/DDBJ databases">
        <title>Microbacterium dauci sp.nov., Isolated from Carrot Rhizosphere Soil.</title>
        <authorList>
            <person name="Xiao Z."/>
            <person name="Zheng J."/>
        </authorList>
    </citation>
    <scope>NUCLEOTIDE SEQUENCE [LARGE SCALE GENOMIC DNA]</scope>
    <source>
        <strain evidence="1 2">LX3-4</strain>
    </source>
</reference>
<name>A0ABT6ZIF2_9MICO</name>
<sequence>MSASTRYSDYTVTIGEDYKTDCYYTEFVNDPSLTIRVFYTVTRIPSRKEFVIKFLRNVTPDERALITKKLLPRAAYFFSKWERTMRGGIARERVPGSTAWQYRVAMGKAVSDPLVQLELEMMIDLTREVSTT</sequence>
<evidence type="ECO:0000313" key="1">
    <source>
        <dbReference type="EMBL" id="MDJ1115397.1"/>
    </source>
</evidence>